<accession>A0A7Z2JCF1</accession>
<name>A0A7Z2JCF1_9BURK</name>
<keyword evidence="2" id="KW-1185">Reference proteome</keyword>
<evidence type="ECO:0000313" key="1">
    <source>
        <dbReference type="EMBL" id="QGZ60022.1"/>
    </source>
</evidence>
<dbReference type="OrthoDB" id="9815653at2"/>
<dbReference type="KEGG" id="pacp:FAZ97_34430"/>
<gene>
    <name evidence="1" type="ORF">FAZ97_34430</name>
</gene>
<dbReference type="EMBL" id="CP046912">
    <property type="protein sequence ID" value="QGZ60022.1"/>
    <property type="molecule type" value="Genomic_DNA"/>
</dbReference>
<evidence type="ECO:0000313" key="2">
    <source>
        <dbReference type="Proteomes" id="UP000434209"/>
    </source>
</evidence>
<sequence length="67" mass="7439">MHAIRSQILLSLRDQPGSTGKTAHIPALFHESKRSRFVENTGHSQICGYFKRAPAGASQTSMSKKER</sequence>
<dbReference type="AlphaFoldDB" id="A0A7Z2JCF1"/>
<proteinExistence type="predicted"/>
<reference evidence="1 2" key="1">
    <citation type="submission" date="2019-12" db="EMBL/GenBank/DDBJ databases">
        <title>Paraburkholderia acidiphila 7Q-K02 sp. nov and Paraburkholderia acidisoli DHF22 sp. nov., two strains isolated from forest soil.</title>
        <authorList>
            <person name="Gao Z."/>
            <person name="Qiu L."/>
        </authorList>
    </citation>
    <scope>NUCLEOTIDE SEQUENCE [LARGE SCALE GENOMIC DNA]</scope>
    <source>
        <strain evidence="1 2">7Q-K02</strain>
    </source>
</reference>
<organism evidence="1 2">
    <name type="scientific">Paraburkholderia acidiphila</name>
    <dbReference type="NCBI Taxonomy" id="2571747"/>
    <lineage>
        <taxon>Bacteria</taxon>
        <taxon>Pseudomonadati</taxon>
        <taxon>Pseudomonadota</taxon>
        <taxon>Betaproteobacteria</taxon>
        <taxon>Burkholderiales</taxon>
        <taxon>Burkholderiaceae</taxon>
        <taxon>Paraburkholderia</taxon>
    </lineage>
</organism>
<dbReference type="Proteomes" id="UP000434209">
    <property type="component" value="Chromosome 4"/>
</dbReference>
<dbReference type="RefSeq" id="WP_158763197.1">
    <property type="nucleotide sequence ID" value="NZ_CP046912.1"/>
</dbReference>
<protein>
    <submittedName>
        <fullName evidence="1">Uncharacterized protein</fullName>
    </submittedName>
</protein>